<keyword evidence="6" id="KW-1003">Cell membrane</keyword>
<dbReference type="Pfam" id="PF01925">
    <property type="entry name" value="TauE"/>
    <property type="match status" value="1"/>
</dbReference>
<dbReference type="InterPro" id="IPR002781">
    <property type="entry name" value="TM_pro_TauE-like"/>
</dbReference>
<dbReference type="PANTHER" id="PTHR43701">
    <property type="entry name" value="MEMBRANE TRANSPORTER PROTEIN MJ0441-RELATED"/>
    <property type="match status" value="1"/>
</dbReference>
<feature type="transmembrane region" description="Helical" evidence="6">
    <location>
        <begin position="179"/>
        <end position="200"/>
    </location>
</feature>
<accession>A0ABV7HJG0</accession>
<evidence type="ECO:0000256" key="2">
    <source>
        <dbReference type="ARBA" id="ARBA00009142"/>
    </source>
</evidence>
<evidence type="ECO:0000313" key="8">
    <source>
        <dbReference type="Proteomes" id="UP001595476"/>
    </source>
</evidence>
<comment type="subcellular location">
    <subcellularLocation>
        <location evidence="6">Cell membrane</location>
        <topology evidence="6">Multi-pass membrane protein</topology>
    </subcellularLocation>
    <subcellularLocation>
        <location evidence="1">Membrane</location>
        <topology evidence="1">Multi-pass membrane protein</topology>
    </subcellularLocation>
</comment>
<name>A0ABV7HJG0_9GAMM</name>
<keyword evidence="8" id="KW-1185">Reference proteome</keyword>
<organism evidence="7 8">
    <name type="scientific">Litoribrevibacter euphylliae</name>
    <dbReference type="NCBI Taxonomy" id="1834034"/>
    <lineage>
        <taxon>Bacteria</taxon>
        <taxon>Pseudomonadati</taxon>
        <taxon>Pseudomonadota</taxon>
        <taxon>Gammaproteobacteria</taxon>
        <taxon>Oceanospirillales</taxon>
        <taxon>Oceanospirillaceae</taxon>
        <taxon>Litoribrevibacter</taxon>
    </lineage>
</organism>
<protein>
    <recommendedName>
        <fullName evidence="6">Probable membrane transporter protein</fullName>
    </recommendedName>
</protein>
<evidence type="ECO:0000313" key="7">
    <source>
        <dbReference type="EMBL" id="MFC3152590.1"/>
    </source>
</evidence>
<dbReference type="InterPro" id="IPR051598">
    <property type="entry name" value="TSUP/Inactive_protease-like"/>
</dbReference>
<feature type="transmembrane region" description="Helical" evidence="6">
    <location>
        <begin position="207"/>
        <end position="226"/>
    </location>
</feature>
<feature type="transmembrane region" description="Helical" evidence="6">
    <location>
        <begin position="102"/>
        <end position="120"/>
    </location>
</feature>
<dbReference type="RefSeq" id="WP_386722518.1">
    <property type="nucleotide sequence ID" value="NZ_JBHRSZ010000007.1"/>
</dbReference>
<keyword evidence="4 6" id="KW-1133">Transmembrane helix</keyword>
<keyword evidence="5 6" id="KW-0472">Membrane</keyword>
<feature type="transmembrane region" description="Helical" evidence="6">
    <location>
        <begin position="36"/>
        <end position="64"/>
    </location>
</feature>
<proteinExistence type="inferred from homology"/>
<evidence type="ECO:0000256" key="1">
    <source>
        <dbReference type="ARBA" id="ARBA00004141"/>
    </source>
</evidence>
<evidence type="ECO:0000256" key="3">
    <source>
        <dbReference type="ARBA" id="ARBA00022692"/>
    </source>
</evidence>
<dbReference type="Proteomes" id="UP001595476">
    <property type="component" value="Unassembled WGS sequence"/>
</dbReference>
<dbReference type="PANTHER" id="PTHR43701:SF2">
    <property type="entry name" value="MEMBRANE TRANSPORTER PROTEIN YJNA-RELATED"/>
    <property type="match status" value="1"/>
</dbReference>
<feature type="transmembrane region" description="Helical" evidence="6">
    <location>
        <begin position="238"/>
        <end position="256"/>
    </location>
</feature>
<comment type="caution">
    <text evidence="7">The sequence shown here is derived from an EMBL/GenBank/DDBJ whole genome shotgun (WGS) entry which is preliminary data.</text>
</comment>
<evidence type="ECO:0000256" key="6">
    <source>
        <dbReference type="RuleBase" id="RU363041"/>
    </source>
</evidence>
<feature type="transmembrane region" description="Helical" evidence="6">
    <location>
        <begin position="140"/>
        <end position="167"/>
    </location>
</feature>
<evidence type="ECO:0000256" key="5">
    <source>
        <dbReference type="ARBA" id="ARBA00023136"/>
    </source>
</evidence>
<comment type="similarity">
    <text evidence="2 6">Belongs to the 4-toluene sulfonate uptake permease (TSUP) (TC 2.A.102) family.</text>
</comment>
<keyword evidence="3 6" id="KW-0812">Transmembrane</keyword>
<reference evidence="8" key="1">
    <citation type="journal article" date="2019" name="Int. J. Syst. Evol. Microbiol.">
        <title>The Global Catalogue of Microorganisms (GCM) 10K type strain sequencing project: providing services to taxonomists for standard genome sequencing and annotation.</title>
        <authorList>
            <consortium name="The Broad Institute Genomics Platform"/>
            <consortium name="The Broad Institute Genome Sequencing Center for Infectious Disease"/>
            <person name="Wu L."/>
            <person name="Ma J."/>
        </authorList>
    </citation>
    <scope>NUCLEOTIDE SEQUENCE [LARGE SCALE GENOMIC DNA]</scope>
    <source>
        <strain evidence="8">KCTC 52438</strain>
    </source>
</reference>
<feature type="transmembrane region" description="Helical" evidence="6">
    <location>
        <begin position="76"/>
        <end position="96"/>
    </location>
</feature>
<sequence>MTIDLTLIIALFVISFIANAFSAMAGGGAGLLQLPALLFLGLTFTPALATHKIASVALGIGATIRHIKEGSINWRFSAFILGCGLPGVILGASVIIHIPDTYAQLALGLLTVGLGIYSAVKPELGKEAKLIPYNTARYAFGGAVIFFIGFLNGSLTSGTGLFVTLWLVRWFGLDYLRAVTYTLILVGLFWNGTGALTLALQAPVEWLWLPSLLLGSLLGGYVGAHLSIAKGNSMIKRAFEWMTIATGLSLIVKALWV</sequence>
<evidence type="ECO:0000256" key="4">
    <source>
        <dbReference type="ARBA" id="ARBA00022989"/>
    </source>
</evidence>
<gene>
    <name evidence="7" type="ORF">ACFOEK_16255</name>
</gene>
<dbReference type="EMBL" id="JBHRSZ010000007">
    <property type="protein sequence ID" value="MFC3152590.1"/>
    <property type="molecule type" value="Genomic_DNA"/>
</dbReference>